<dbReference type="AlphaFoldDB" id="A0A5A7T7Y0"/>
<dbReference type="Proteomes" id="UP000321393">
    <property type="component" value="Unassembled WGS sequence"/>
</dbReference>
<evidence type="ECO:0000256" key="3">
    <source>
        <dbReference type="ARBA" id="ARBA00022801"/>
    </source>
</evidence>
<keyword evidence="2" id="KW-0645">Protease</keyword>
<proteinExistence type="inferred from homology"/>
<evidence type="ECO:0000256" key="2">
    <source>
        <dbReference type="ARBA" id="ARBA00022670"/>
    </source>
</evidence>
<accession>A0A5A7T7Y0</accession>
<dbReference type="GO" id="GO:0008234">
    <property type="term" value="F:cysteine-type peptidase activity"/>
    <property type="evidence" value="ECO:0007669"/>
    <property type="project" value="InterPro"/>
</dbReference>
<evidence type="ECO:0000313" key="6">
    <source>
        <dbReference type="Proteomes" id="UP000321393"/>
    </source>
</evidence>
<sequence length="454" mass="50992">MTKLSKRSCWGPKLKSCKSCASNSSTSFLQKDIGVANFTNGRNEEECRRNALGTKGTMIPCGMFEVVVIWCTQLLEYERFDEKPSTAARESLRRLPLRQSTFDGVASTQYIRRRSFDTVPSTAARFDDNSFDDDHRLAPFIPSTTAVSPPRLFRFDDSSFDYNRRVSSDDNRLTTTAASPHSSTTTQPDFAAMVLISEFKIEVTLLPCDFAAMVLISEFKIEVTLLPCDFAAMVLISEFKIEVTLLPCDFAAMVLISEFKIEVTLLPCDFAAMVLISEFKIEERDLIKMPTEVVCESTSTFPLALKSILRYAEKVMEKDSSITFSLPADLFGVSRKTSVLREDIVDLCNMNEVKTFTLVAYMMYLYSSVSGSKENMQYVFVDSSLISSGNTQESRIRNLCSRLMVSKPDQVVLAPFNPGGHWALLAINAYEDTVFYLDSLRTTSKATTRYVTDT</sequence>
<gene>
    <name evidence="5" type="ORF">E6C27_scaffold277G003340</name>
</gene>
<protein>
    <recommendedName>
        <fullName evidence="4">Ubiquitin-like protease family profile domain-containing protein</fullName>
    </recommendedName>
</protein>
<dbReference type="GO" id="GO:0006508">
    <property type="term" value="P:proteolysis"/>
    <property type="evidence" value="ECO:0007669"/>
    <property type="project" value="UniProtKB-KW"/>
</dbReference>
<comment type="similarity">
    <text evidence="1">Belongs to the peptidase C48 family.</text>
</comment>
<dbReference type="InterPro" id="IPR003653">
    <property type="entry name" value="Peptidase_C48_C"/>
</dbReference>
<name>A0A5A7T7Y0_CUCMM</name>
<evidence type="ECO:0000313" key="5">
    <source>
        <dbReference type="EMBL" id="KAA0037667.1"/>
    </source>
</evidence>
<organism evidence="5 6">
    <name type="scientific">Cucumis melo var. makuwa</name>
    <name type="common">Oriental melon</name>
    <dbReference type="NCBI Taxonomy" id="1194695"/>
    <lineage>
        <taxon>Eukaryota</taxon>
        <taxon>Viridiplantae</taxon>
        <taxon>Streptophyta</taxon>
        <taxon>Embryophyta</taxon>
        <taxon>Tracheophyta</taxon>
        <taxon>Spermatophyta</taxon>
        <taxon>Magnoliopsida</taxon>
        <taxon>eudicotyledons</taxon>
        <taxon>Gunneridae</taxon>
        <taxon>Pentapetalae</taxon>
        <taxon>rosids</taxon>
        <taxon>fabids</taxon>
        <taxon>Cucurbitales</taxon>
        <taxon>Cucurbitaceae</taxon>
        <taxon>Benincaseae</taxon>
        <taxon>Cucumis</taxon>
    </lineage>
</organism>
<dbReference type="EMBL" id="SSTE01018921">
    <property type="protein sequence ID" value="KAA0037667.1"/>
    <property type="molecule type" value="Genomic_DNA"/>
</dbReference>
<dbReference type="InterPro" id="IPR038765">
    <property type="entry name" value="Papain-like_cys_pep_sf"/>
</dbReference>
<comment type="caution">
    <text evidence="5">The sequence shown here is derived from an EMBL/GenBank/DDBJ whole genome shotgun (WGS) entry which is preliminary data.</text>
</comment>
<evidence type="ECO:0000259" key="4">
    <source>
        <dbReference type="Pfam" id="PF02902"/>
    </source>
</evidence>
<dbReference type="Pfam" id="PF02902">
    <property type="entry name" value="Peptidase_C48"/>
    <property type="match status" value="1"/>
</dbReference>
<feature type="domain" description="Ubiquitin-like protease family profile" evidence="4">
    <location>
        <begin position="408"/>
        <end position="445"/>
    </location>
</feature>
<evidence type="ECO:0000256" key="1">
    <source>
        <dbReference type="ARBA" id="ARBA00005234"/>
    </source>
</evidence>
<dbReference type="SUPFAM" id="SSF54001">
    <property type="entry name" value="Cysteine proteinases"/>
    <property type="match status" value="1"/>
</dbReference>
<keyword evidence="3" id="KW-0378">Hydrolase</keyword>
<reference evidence="5 6" key="1">
    <citation type="submission" date="2019-08" db="EMBL/GenBank/DDBJ databases">
        <title>Draft genome sequences of two oriental melons (Cucumis melo L. var makuwa).</title>
        <authorList>
            <person name="Kwon S.-Y."/>
        </authorList>
    </citation>
    <scope>NUCLEOTIDE SEQUENCE [LARGE SCALE GENOMIC DNA]</scope>
    <source>
        <strain evidence="6">cv. SW 3</strain>
        <tissue evidence="5">Leaf</tissue>
    </source>
</reference>
<dbReference type="Gene3D" id="3.40.395.10">
    <property type="entry name" value="Adenoviral Proteinase, Chain A"/>
    <property type="match status" value="1"/>
</dbReference>